<evidence type="ECO:0000313" key="3">
    <source>
        <dbReference type="Proteomes" id="UP000198984"/>
    </source>
</evidence>
<dbReference type="AlphaFoldDB" id="A0A1H7XDA6"/>
<reference evidence="2 3" key="1">
    <citation type="submission" date="2016-10" db="EMBL/GenBank/DDBJ databases">
        <authorList>
            <person name="de Groot N.N."/>
        </authorList>
    </citation>
    <scope>NUCLEOTIDE SEQUENCE [LARGE SCALE GENOMIC DNA]</scope>
    <source>
        <strain evidence="2 3">DSM 21039</strain>
    </source>
</reference>
<evidence type="ECO:0000313" key="2">
    <source>
        <dbReference type="EMBL" id="SEM31009.1"/>
    </source>
</evidence>
<protein>
    <submittedName>
        <fullName evidence="2">Type IX secretion system membrane protein, PorP/SprF family</fullName>
    </submittedName>
</protein>
<dbReference type="Pfam" id="PF11751">
    <property type="entry name" value="PorP_SprF"/>
    <property type="match status" value="1"/>
</dbReference>
<accession>A0A1H7XDA6</accession>
<feature type="signal peptide" evidence="1">
    <location>
        <begin position="1"/>
        <end position="35"/>
    </location>
</feature>
<sequence length="346" mass="38466">MGGDKKELIRKRTVMCSRKKWYIVILLLAALNSRAQQNVQFSQYAFNGLSVNPAYAGYKDALYLNTIYRQQWTGLPGAPHTGGVSVDGPLHPLKAGAGIGLGLQVMADAMGPQQAFSFYGSYAYRIPLDNENTRRLCLGIALGVTQYRLDGKALQYLDADDPVFPAGGVNAYSPDARFGIYYHTPSFFLSLSVLDLFSRYTSTSYHWKGYNYQNIRKTQHIYLATGCMLPLSEHVQLKPSIMLKDDFKGPTNIDLNAMLLIENVFWIGGSFRAGVPIWNKQLPSGLQSVNAASAIVEYYVSEKLRMGYAYDMNINKLAGAQGGSHEISIGLLFPSKHYSTSNPRYF</sequence>
<dbReference type="Proteomes" id="UP000198984">
    <property type="component" value="Unassembled WGS sequence"/>
</dbReference>
<keyword evidence="1" id="KW-0732">Signal</keyword>
<dbReference type="STRING" id="573321.SAMN04488505_10418"/>
<feature type="chain" id="PRO_5011576671" evidence="1">
    <location>
        <begin position="36"/>
        <end position="346"/>
    </location>
</feature>
<dbReference type="NCBIfam" id="TIGR03519">
    <property type="entry name" value="T9SS_PorP_fam"/>
    <property type="match status" value="1"/>
</dbReference>
<proteinExistence type="predicted"/>
<keyword evidence="3" id="KW-1185">Reference proteome</keyword>
<evidence type="ECO:0000256" key="1">
    <source>
        <dbReference type="SAM" id="SignalP"/>
    </source>
</evidence>
<dbReference type="EMBL" id="FOBB01000004">
    <property type="protein sequence ID" value="SEM31009.1"/>
    <property type="molecule type" value="Genomic_DNA"/>
</dbReference>
<organism evidence="2 3">
    <name type="scientific">Chitinophaga rupis</name>
    <dbReference type="NCBI Taxonomy" id="573321"/>
    <lineage>
        <taxon>Bacteria</taxon>
        <taxon>Pseudomonadati</taxon>
        <taxon>Bacteroidota</taxon>
        <taxon>Chitinophagia</taxon>
        <taxon>Chitinophagales</taxon>
        <taxon>Chitinophagaceae</taxon>
        <taxon>Chitinophaga</taxon>
    </lineage>
</organism>
<gene>
    <name evidence="2" type="ORF">SAMN04488505_10418</name>
</gene>
<name>A0A1H7XDA6_9BACT</name>
<dbReference type="InterPro" id="IPR019861">
    <property type="entry name" value="PorP/SprF_Bacteroidetes"/>
</dbReference>